<sequence>METLLGMTTFVLHKVGVAGRREIAERLAVRPGITLWQFAALAELADQGPSAQSTLAGGLGLDPSDMVRLMDELLEDELVSRERDPDDRRRYRIALTGLGRRTFTTARNVVQKVENSTLSPLTATERAQLLKLAAKVHAGLRSVSRS</sequence>
<dbReference type="GO" id="GO:0006950">
    <property type="term" value="P:response to stress"/>
    <property type="evidence" value="ECO:0007669"/>
    <property type="project" value="TreeGrafter"/>
</dbReference>
<dbReference type="PANTHER" id="PTHR33164:SF43">
    <property type="entry name" value="HTH-TYPE TRANSCRIPTIONAL REPRESSOR YETL"/>
    <property type="match status" value="1"/>
</dbReference>
<dbReference type="InterPro" id="IPR036388">
    <property type="entry name" value="WH-like_DNA-bd_sf"/>
</dbReference>
<dbReference type="PROSITE" id="PS50995">
    <property type="entry name" value="HTH_MARR_2"/>
    <property type="match status" value="1"/>
</dbReference>
<dbReference type="SUPFAM" id="SSF46785">
    <property type="entry name" value="Winged helix' DNA-binding domain"/>
    <property type="match status" value="1"/>
</dbReference>
<dbReference type="Gene3D" id="1.10.10.10">
    <property type="entry name" value="Winged helix-like DNA-binding domain superfamily/Winged helix DNA-binding domain"/>
    <property type="match status" value="1"/>
</dbReference>
<comment type="caution">
    <text evidence="2">The sequence shown here is derived from an EMBL/GenBank/DDBJ whole genome shotgun (WGS) entry which is preliminary data.</text>
</comment>
<evidence type="ECO:0000259" key="1">
    <source>
        <dbReference type="PROSITE" id="PS50995"/>
    </source>
</evidence>
<keyword evidence="3" id="KW-1185">Reference proteome</keyword>
<dbReference type="InterPro" id="IPR036390">
    <property type="entry name" value="WH_DNA-bd_sf"/>
</dbReference>
<keyword evidence="2" id="KW-0238">DNA-binding</keyword>
<dbReference type="PANTHER" id="PTHR33164">
    <property type="entry name" value="TRANSCRIPTIONAL REGULATOR, MARR FAMILY"/>
    <property type="match status" value="1"/>
</dbReference>
<accession>A0A7W9JDE8</accession>
<reference evidence="2 3" key="1">
    <citation type="submission" date="2020-08" db="EMBL/GenBank/DDBJ databases">
        <title>Sequencing the genomes of 1000 actinobacteria strains.</title>
        <authorList>
            <person name="Klenk H.-P."/>
        </authorList>
    </citation>
    <scope>NUCLEOTIDE SEQUENCE [LARGE SCALE GENOMIC DNA]</scope>
    <source>
        <strain evidence="2 3">DSM 28967</strain>
    </source>
</reference>
<dbReference type="GO" id="GO:0003677">
    <property type="term" value="F:DNA binding"/>
    <property type="evidence" value="ECO:0007669"/>
    <property type="project" value="UniProtKB-KW"/>
</dbReference>
<protein>
    <submittedName>
        <fullName evidence="2">DNA-binding MarR family transcriptional regulator</fullName>
    </submittedName>
</protein>
<name>A0A7W9JDE8_9ACTN</name>
<feature type="domain" description="HTH marR-type" evidence="1">
    <location>
        <begin position="1"/>
        <end position="138"/>
    </location>
</feature>
<dbReference type="InterPro" id="IPR039422">
    <property type="entry name" value="MarR/SlyA-like"/>
</dbReference>
<dbReference type="Pfam" id="PF01047">
    <property type="entry name" value="MarR"/>
    <property type="match status" value="1"/>
</dbReference>
<dbReference type="RefSeq" id="WP_184802261.1">
    <property type="nucleotide sequence ID" value="NZ_JACHMY010000001.1"/>
</dbReference>
<dbReference type="InterPro" id="IPR000835">
    <property type="entry name" value="HTH_MarR-typ"/>
</dbReference>
<evidence type="ECO:0000313" key="3">
    <source>
        <dbReference type="Proteomes" id="UP000549971"/>
    </source>
</evidence>
<dbReference type="GO" id="GO:0003700">
    <property type="term" value="F:DNA-binding transcription factor activity"/>
    <property type="evidence" value="ECO:0007669"/>
    <property type="project" value="InterPro"/>
</dbReference>
<dbReference type="Proteomes" id="UP000549971">
    <property type="component" value="Unassembled WGS sequence"/>
</dbReference>
<dbReference type="SMART" id="SM00347">
    <property type="entry name" value="HTH_MARR"/>
    <property type="match status" value="1"/>
</dbReference>
<dbReference type="PRINTS" id="PR00598">
    <property type="entry name" value="HTHMARR"/>
</dbReference>
<proteinExistence type="predicted"/>
<organism evidence="2 3">
    <name type="scientific">Kribbella italica</name>
    <dbReference type="NCBI Taxonomy" id="1540520"/>
    <lineage>
        <taxon>Bacteria</taxon>
        <taxon>Bacillati</taxon>
        <taxon>Actinomycetota</taxon>
        <taxon>Actinomycetes</taxon>
        <taxon>Propionibacteriales</taxon>
        <taxon>Kribbellaceae</taxon>
        <taxon>Kribbella</taxon>
    </lineage>
</organism>
<evidence type="ECO:0000313" key="2">
    <source>
        <dbReference type="EMBL" id="MBB5840124.1"/>
    </source>
</evidence>
<gene>
    <name evidence="2" type="ORF">HDA39_006858</name>
</gene>
<dbReference type="EMBL" id="JACHMY010000001">
    <property type="protein sequence ID" value="MBB5840124.1"/>
    <property type="molecule type" value="Genomic_DNA"/>
</dbReference>
<dbReference type="AlphaFoldDB" id="A0A7W9JDE8"/>